<evidence type="ECO:0000313" key="3">
    <source>
        <dbReference type="Proteomes" id="UP000182015"/>
    </source>
</evidence>
<evidence type="ECO:0000313" key="2">
    <source>
        <dbReference type="EMBL" id="OJF72076.1"/>
    </source>
</evidence>
<protein>
    <submittedName>
        <fullName evidence="2">GDSL family lipase</fullName>
    </submittedName>
</protein>
<dbReference type="InterPro" id="IPR051532">
    <property type="entry name" value="Ester_Hydrolysis_Enzymes"/>
</dbReference>
<dbReference type="AlphaFoldDB" id="A0A1L8MMX5"/>
<dbReference type="InterPro" id="IPR013830">
    <property type="entry name" value="SGNH_hydro"/>
</dbReference>
<dbReference type="Gene3D" id="3.40.50.1110">
    <property type="entry name" value="SGNH hydrolase"/>
    <property type="match status" value="1"/>
</dbReference>
<proteinExistence type="predicted"/>
<gene>
    <name evidence="2" type="ORF">A9Q68_00615</name>
</gene>
<dbReference type="CDD" id="cd04506">
    <property type="entry name" value="SGNH_hydrolase_YpmR_like"/>
    <property type="match status" value="1"/>
</dbReference>
<dbReference type="InterPro" id="IPR036514">
    <property type="entry name" value="SGNH_hydro_sf"/>
</dbReference>
<dbReference type="RefSeq" id="WP_071792733.1">
    <property type="nucleotide sequence ID" value="NZ_LZDD01000001.1"/>
</dbReference>
<name>A0A1L8MMX5_9STRE</name>
<dbReference type="PANTHER" id="PTHR30383:SF27">
    <property type="entry name" value="SPORE GERMINATION LIPASE LIPC"/>
    <property type="match status" value="1"/>
</dbReference>
<sequence length="280" mass="31825">MNNKELLKILAFFSISLLLSLLFFNQVIPKSQSQLRASDFLNQEKKELSYIAIGDSLTEGVGDSTGQGGFIPLLKKDIEAHYPVTIQTQNYGVSGNTSLQILTRMRQDKSLQADLKNADLMTLTVGGNDVMAVIRKDLTNLDISSFDQPMLDYQERLEKIITIAKKSNKDIHIYVLGIYNPFYLNFPEITQMQEIVDNWNQKTKKTIAQYDNVHFVPINDQLYKGVDGKEGIVQSEGDKKRILNDVLYSGDHFHPNNIGYQIMSDTVMESIKKHEKKLTN</sequence>
<accession>A0A1L8MMX5</accession>
<dbReference type="OrthoDB" id="252349at2"/>
<keyword evidence="3" id="KW-1185">Reference proteome</keyword>
<dbReference type="GO" id="GO:0004622">
    <property type="term" value="F:phosphatidylcholine lysophospholipase activity"/>
    <property type="evidence" value="ECO:0007669"/>
    <property type="project" value="TreeGrafter"/>
</dbReference>
<dbReference type="STRING" id="1856638.A9Q68_00615"/>
<feature type="domain" description="SGNH hydrolase-type esterase" evidence="1">
    <location>
        <begin position="52"/>
        <end position="262"/>
    </location>
</feature>
<dbReference type="SUPFAM" id="SSF52266">
    <property type="entry name" value="SGNH hydrolase"/>
    <property type="match status" value="1"/>
</dbReference>
<comment type="caution">
    <text evidence="2">The sequence shown here is derived from an EMBL/GenBank/DDBJ whole genome shotgun (WGS) entry which is preliminary data.</text>
</comment>
<dbReference type="Pfam" id="PF13472">
    <property type="entry name" value="Lipase_GDSL_2"/>
    <property type="match status" value="1"/>
</dbReference>
<evidence type="ECO:0000259" key="1">
    <source>
        <dbReference type="Pfam" id="PF13472"/>
    </source>
</evidence>
<dbReference type="EMBL" id="LZDD01000001">
    <property type="protein sequence ID" value="OJF72076.1"/>
    <property type="molecule type" value="Genomic_DNA"/>
</dbReference>
<reference evidence="3" key="1">
    <citation type="submission" date="2016-06" db="EMBL/GenBank/DDBJ databases">
        <authorList>
            <person name="de Vries S.P.W."/>
            <person name="Hadjirin N.F."/>
            <person name="Lay E.M."/>
            <person name="Zadoks R.N."/>
            <person name="Peacock S.J."/>
            <person name="Parkhill J."/>
            <person name="Grant A.J."/>
            <person name="Mcdougall S."/>
            <person name="Holmes M.A."/>
        </authorList>
    </citation>
    <scope>NUCLEOTIDE SEQUENCE [LARGE SCALE GENOMIC DNA]</scope>
    <source>
        <strain evidence="3">NZ1587</strain>
    </source>
</reference>
<dbReference type="PANTHER" id="PTHR30383">
    <property type="entry name" value="THIOESTERASE 1/PROTEASE 1/LYSOPHOSPHOLIPASE L1"/>
    <property type="match status" value="1"/>
</dbReference>
<organism evidence="2 3">
    <name type="scientific">Streptococcus bovimastitidis</name>
    <dbReference type="NCBI Taxonomy" id="1856638"/>
    <lineage>
        <taxon>Bacteria</taxon>
        <taxon>Bacillati</taxon>
        <taxon>Bacillota</taxon>
        <taxon>Bacilli</taxon>
        <taxon>Lactobacillales</taxon>
        <taxon>Streptococcaceae</taxon>
        <taxon>Streptococcus</taxon>
    </lineage>
</organism>
<dbReference type="Proteomes" id="UP000182015">
    <property type="component" value="Unassembled WGS sequence"/>
</dbReference>